<name>A0A9P4M6I8_9PEZI</name>
<evidence type="ECO:0000313" key="5">
    <source>
        <dbReference type="EMBL" id="KAF2096372.1"/>
    </source>
</evidence>
<dbReference type="SMART" id="SM00297">
    <property type="entry name" value="BROMO"/>
    <property type="match status" value="2"/>
</dbReference>
<evidence type="ECO:0000313" key="6">
    <source>
        <dbReference type="Proteomes" id="UP000799772"/>
    </source>
</evidence>
<dbReference type="Pfam" id="PF00439">
    <property type="entry name" value="Bromodomain"/>
    <property type="match status" value="2"/>
</dbReference>
<feature type="region of interest" description="Disordered" evidence="3">
    <location>
        <begin position="128"/>
        <end position="188"/>
    </location>
</feature>
<keyword evidence="6" id="KW-1185">Reference proteome</keyword>
<feature type="compositionally biased region" description="Basic and acidic residues" evidence="3">
    <location>
        <begin position="128"/>
        <end position="174"/>
    </location>
</feature>
<dbReference type="PANTHER" id="PTHR22880">
    <property type="entry name" value="FALZ-RELATED BROMODOMAIN-CONTAINING PROTEINS"/>
    <property type="match status" value="1"/>
</dbReference>
<dbReference type="GO" id="GO:0005634">
    <property type="term" value="C:nucleus"/>
    <property type="evidence" value="ECO:0007669"/>
    <property type="project" value="TreeGrafter"/>
</dbReference>
<dbReference type="EMBL" id="ML978129">
    <property type="protein sequence ID" value="KAF2096372.1"/>
    <property type="molecule type" value="Genomic_DNA"/>
</dbReference>
<gene>
    <name evidence="5" type="ORF">NA57DRAFT_9052</name>
</gene>
<dbReference type="OrthoDB" id="784962at2759"/>
<evidence type="ECO:0000256" key="3">
    <source>
        <dbReference type="SAM" id="MobiDB-lite"/>
    </source>
</evidence>
<reference evidence="5" key="1">
    <citation type="journal article" date="2020" name="Stud. Mycol.">
        <title>101 Dothideomycetes genomes: a test case for predicting lifestyles and emergence of pathogens.</title>
        <authorList>
            <person name="Haridas S."/>
            <person name="Albert R."/>
            <person name="Binder M."/>
            <person name="Bloem J."/>
            <person name="Labutti K."/>
            <person name="Salamov A."/>
            <person name="Andreopoulos B."/>
            <person name="Baker S."/>
            <person name="Barry K."/>
            <person name="Bills G."/>
            <person name="Bluhm B."/>
            <person name="Cannon C."/>
            <person name="Castanera R."/>
            <person name="Culley D."/>
            <person name="Daum C."/>
            <person name="Ezra D."/>
            <person name="Gonzalez J."/>
            <person name="Henrissat B."/>
            <person name="Kuo A."/>
            <person name="Liang C."/>
            <person name="Lipzen A."/>
            <person name="Lutzoni F."/>
            <person name="Magnuson J."/>
            <person name="Mondo S."/>
            <person name="Nolan M."/>
            <person name="Ohm R."/>
            <person name="Pangilinan J."/>
            <person name="Park H.-J."/>
            <person name="Ramirez L."/>
            <person name="Alfaro M."/>
            <person name="Sun H."/>
            <person name="Tritt A."/>
            <person name="Yoshinaga Y."/>
            <person name="Zwiers L.-H."/>
            <person name="Turgeon B."/>
            <person name="Goodwin S."/>
            <person name="Spatafora J."/>
            <person name="Crous P."/>
            <person name="Grigoriev I."/>
        </authorList>
    </citation>
    <scope>NUCLEOTIDE SEQUENCE</scope>
    <source>
        <strain evidence="5">CBS 133067</strain>
    </source>
</reference>
<dbReference type="PANTHER" id="PTHR22880:SF225">
    <property type="entry name" value="BROMODOMAIN-CONTAINING PROTEIN BET-1-RELATED"/>
    <property type="match status" value="1"/>
</dbReference>
<feature type="domain" description="Bromo" evidence="4">
    <location>
        <begin position="36"/>
        <end position="108"/>
    </location>
</feature>
<dbReference type="PROSITE" id="PS00633">
    <property type="entry name" value="BROMODOMAIN_1"/>
    <property type="match status" value="2"/>
</dbReference>
<feature type="non-terminal residue" evidence="5">
    <location>
        <position position="295"/>
    </location>
</feature>
<dbReference type="GO" id="GO:0000785">
    <property type="term" value="C:chromatin"/>
    <property type="evidence" value="ECO:0007669"/>
    <property type="project" value="TreeGrafter"/>
</dbReference>
<dbReference type="SUPFAM" id="SSF47370">
    <property type="entry name" value="Bromodomain"/>
    <property type="match status" value="2"/>
</dbReference>
<dbReference type="GO" id="GO:0006338">
    <property type="term" value="P:chromatin remodeling"/>
    <property type="evidence" value="ECO:0007669"/>
    <property type="project" value="TreeGrafter"/>
</dbReference>
<dbReference type="InterPro" id="IPR050935">
    <property type="entry name" value="Bromo_chromatin_reader"/>
</dbReference>
<keyword evidence="1 2" id="KW-0103">Bromodomain</keyword>
<dbReference type="GO" id="GO:0006355">
    <property type="term" value="P:regulation of DNA-templated transcription"/>
    <property type="evidence" value="ECO:0007669"/>
    <property type="project" value="TreeGrafter"/>
</dbReference>
<dbReference type="InterPro" id="IPR036427">
    <property type="entry name" value="Bromodomain-like_sf"/>
</dbReference>
<dbReference type="Gene3D" id="1.20.920.10">
    <property type="entry name" value="Bromodomain-like"/>
    <property type="match status" value="2"/>
</dbReference>
<dbReference type="PRINTS" id="PR00503">
    <property type="entry name" value="BROMODOMAIN"/>
</dbReference>
<protein>
    <submittedName>
        <fullName evidence="5">Bromodomain-containing protein</fullName>
    </submittedName>
</protein>
<dbReference type="AlphaFoldDB" id="A0A9P4M6I8"/>
<comment type="caution">
    <text evidence="5">The sequence shown here is derived from an EMBL/GenBank/DDBJ whole genome shotgun (WGS) entry which is preliminary data.</text>
</comment>
<dbReference type="InterPro" id="IPR018359">
    <property type="entry name" value="Bromodomain_CS"/>
</dbReference>
<organism evidence="5 6">
    <name type="scientific">Rhizodiscina lignyota</name>
    <dbReference type="NCBI Taxonomy" id="1504668"/>
    <lineage>
        <taxon>Eukaryota</taxon>
        <taxon>Fungi</taxon>
        <taxon>Dikarya</taxon>
        <taxon>Ascomycota</taxon>
        <taxon>Pezizomycotina</taxon>
        <taxon>Dothideomycetes</taxon>
        <taxon>Pleosporomycetidae</taxon>
        <taxon>Aulographales</taxon>
        <taxon>Rhizodiscinaceae</taxon>
        <taxon>Rhizodiscina</taxon>
    </lineage>
</organism>
<proteinExistence type="predicted"/>
<evidence type="ECO:0000256" key="2">
    <source>
        <dbReference type="PROSITE-ProRule" id="PRU00035"/>
    </source>
</evidence>
<evidence type="ECO:0000259" key="4">
    <source>
        <dbReference type="PROSITE" id="PS50014"/>
    </source>
</evidence>
<dbReference type="PROSITE" id="PS50014">
    <property type="entry name" value="BROMODOMAIN_2"/>
    <property type="match status" value="2"/>
</dbReference>
<dbReference type="Proteomes" id="UP000799772">
    <property type="component" value="Unassembled WGS sequence"/>
</dbReference>
<dbReference type="InterPro" id="IPR001487">
    <property type="entry name" value="Bromodomain"/>
</dbReference>
<evidence type="ECO:0000256" key="1">
    <source>
        <dbReference type="ARBA" id="ARBA00023117"/>
    </source>
</evidence>
<feature type="domain" description="Bromo" evidence="4">
    <location>
        <begin position="207"/>
        <end position="279"/>
    </location>
</feature>
<accession>A0A9P4M6I8</accession>
<sequence length="295" mass="34172">METPVTPAPEIQQSFDSTPMSAPQKKYLLEQVRKTKKVKNSAAFLTPVDPVALNIPTYFEIVKNPMDITTLEEKLKTDKYTSVDEVVKDFYLMIDNAKAFNGPTHAVYLAGENLRSYFVKTLIHLPKKGEEPSEDVPKKAKKPAPEKRTSLPRRDTQHSAADGRPKREIHRPAPKDLPYSNPRPRKKKSQMELKFCEYALKQLYDKKNYEFVYPFYKPVDPVALNIPNYHNVIKKPMDLSTVEQNLKNGQYVSAKEFKEHVELMLKNCFKFNMEGDFVYSCGKKTEELFKQLWTE</sequence>